<dbReference type="RefSeq" id="WP_062388645.1">
    <property type="nucleotide sequence ID" value="NZ_CP014750.1"/>
</dbReference>
<keyword evidence="5 6" id="KW-0472">Membrane</keyword>
<feature type="transmembrane region" description="Helical" evidence="6">
    <location>
        <begin position="259"/>
        <end position="279"/>
    </location>
</feature>
<feature type="transmembrane region" description="Helical" evidence="6">
    <location>
        <begin position="196"/>
        <end position="213"/>
    </location>
</feature>
<feature type="transmembrane region" description="Helical" evidence="6">
    <location>
        <begin position="6"/>
        <end position="22"/>
    </location>
</feature>
<comment type="subcellular location">
    <subcellularLocation>
        <location evidence="1">Cell membrane</location>
        <topology evidence="1">Multi-pass membrane protein</topology>
    </subcellularLocation>
</comment>
<evidence type="ECO:0000256" key="3">
    <source>
        <dbReference type="ARBA" id="ARBA00022692"/>
    </source>
</evidence>
<evidence type="ECO:0000256" key="1">
    <source>
        <dbReference type="ARBA" id="ARBA00004651"/>
    </source>
</evidence>
<evidence type="ECO:0000256" key="4">
    <source>
        <dbReference type="ARBA" id="ARBA00022989"/>
    </source>
</evidence>
<dbReference type="Proteomes" id="UP000073604">
    <property type="component" value="Chromosome"/>
</dbReference>
<gene>
    <name evidence="8" type="ORF">A0127_04820</name>
</gene>
<evidence type="ECO:0000256" key="2">
    <source>
        <dbReference type="ARBA" id="ARBA00022475"/>
    </source>
</evidence>
<evidence type="ECO:0000313" key="9">
    <source>
        <dbReference type="Proteomes" id="UP000073604"/>
    </source>
</evidence>
<dbReference type="PANTHER" id="PTHR43478:SF1">
    <property type="entry name" value="NA+_H+ ANTIPORTER NHAC-LIKE C-TERMINAL DOMAIN-CONTAINING PROTEIN"/>
    <property type="match status" value="1"/>
</dbReference>
<evidence type="ECO:0000256" key="6">
    <source>
        <dbReference type="SAM" id="Phobius"/>
    </source>
</evidence>
<name>A0A142CUT5_9EURY</name>
<evidence type="ECO:0000313" key="8">
    <source>
        <dbReference type="EMBL" id="AMQ18537.1"/>
    </source>
</evidence>
<keyword evidence="3 6" id="KW-0812">Transmembrane</keyword>
<dbReference type="Pfam" id="PF03553">
    <property type="entry name" value="Na_H_antiporter"/>
    <property type="match status" value="1"/>
</dbReference>
<organism evidence="8 9">
    <name type="scientific">Thermococcus peptonophilus</name>
    <dbReference type="NCBI Taxonomy" id="53952"/>
    <lineage>
        <taxon>Archaea</taxon>
        <taxon>Methanobacteriati</taxon>
        <taxon>Methanobacteriota</taxon>
        <taxon>Thermococci</taxon>
        <taxon>Thermococcales</taxon>
        <taxon>Thermococcaceae</taxon>
        <taxon>Thermococcus</taxon>
    </lineage>
</organism>
<feature type="transmembrane region" description="Helical" evidence="6">
    <location>
        <begin position="490"/>
        <end position="509"/>
    </location>
</feature>
<feature type="transmembrane region" description="Helical" evidence="6">
    <location>
        <begin position="341"/>
        <end position="367"/>
    </location>
</feature>
<feature type="transmembrane region" description="Helical" evidence="6">
    <location>
        <begin position="379"/>
        <end position="402"/>
    </location>
</feature>
<dbReference type="PANTHER" id="PTHR43478">
    <property type="entry name" value="NA+/H+ ANTIPORTER-RELATED"/>
    <property type="match status" value="1"/>
</dbReference>
<accession>A0A142CUT5</accession>
<evidence type="ECO:0000259" key="7">
    <source>
        <dbReference type="Pfam" id="PF03553"/>
    </source>
</evidence>
<feature type="transmembrane region" description="Helical" evidence="6">
    <location>
        <begin position="104"/>
        <end position="122"/>
    </location>
</feature>
<reference evidence="9" key="1">
    <citation type="submission" date="2016-03" db="EMBL/GenBank/DDBJ databases">
        <authorList>
            <person name="Oger P.M."/>
        </authorList>
    </citation>
    <scope>NUCLEOTIDE SEQUENCE [LARGE SCALE GENOMIC DNA]</scope>
    <source>
        <strain evidence="9">OG-1</strain>
    </source>
</reference>
<proteinExistence type="predicted"/>
<feature type="transmembrane region" description="Helical" evidence="6">
    <location>
        <begin position="467"/>
        <end position="484"/>
    </location>
</feature>
<sequence length="531" mass="57339">MSDFGVLSLLPPLVAIILAIWTKRVILALFAGVWTGGVMVAGWNPITGTTQTIDWIVQNAVDDWNVKILLFDFLIGAGVGLIYKSGSAHAIGRALASRVRTSRGASVMGWLLGVLIFFDDYTNTIIVGNTMRPITDRTRVSREMLAYIDDSTAAPVAGLAVVSTWIGYEVGLIGDAFKDLNVDYGAYVAWMHSVPYRFYSILAILLVLIVAYTHRHYGPMLHAEYRARTTGKVLRDGAKPLMTTEVDLGLPKEEGSVHIFIWPILTLIFVTLYGMWYTGGGSEAYAKGGLMEVLGNSDSALALLWGSFAMVVVAFTLVLAMKKMTIEEAEDALVRGMKQMVIANTILLLAWSIKSATDAVGTAPYVVDLAKSAGVGGSWIPLIVFLIAMFISFTTGTSWGTFSIMLPIAIPLAYGITGRVGPEVFASIGAVFAGGIFGDHCSPISDTTIMSSMFSGSDHIDHVTTQVPYAVTAASVGIVLYLLFGIGVHSWIILLPLGVILLIGAWYVLSEWYGKKYGIPHGKVPIYVVEE</sequence>
<feature type="domain" description="Na+/H+ antiporter NhaC-like C-terminal" evidence="7">
    <location>
        <begin position="161"/>
        <end position="486"/>
    </location>
</feature>
<evidence type="ECO:0000256" key="5">
    <source>
        <dbReference type="ARBA" id="ARBA00023136"/>
    </source>
</evidence>
<dbReference type="InterPro" id="IPR018461">
    <property type="entry name" value="Na/H_Antiport_NhaC-like_C"/>
</dbReference>
<keyword evidence="4 6" id="KW-1133">Transmembrane helix</keyword>
<dbReference type="EMBL" id="CP014750">
    <property type="protein sequence ID" value="AMQ18537.1"/>
    <property type="molecule type" value="Genomic_DNA"/>
</dbReference>
<feature type="transmembrane region" description="Helical" evidence="6">
    <location>
        <begin position="66"/>
        <end position="83"/>
    </location>
</feature>
<dbReference type="AlphaFoldDB" id="A0A142CUT5"/>
<feature type="transmembrane region" description="Helical" evidence="6">
    <location>
        <begin position="27"/>
        <end position="46"/>
    </location>
</feature>
<dbReference type="KEGG" id="tpep:A0127_04820"/>
<dbReference type="GO" id="GO:0005886">
    <property type="term" value="C:plasma membrane"/>
    <property type="evidence" value="ECO:0007669"/>
    <property type="project" value="UniProtKB-SubCell"/>
</dbReference>
<dbReference type="GeneID" id="27139844"/>
<keyword evidence="9" id="KW-1185">Reference proteome</keyword>
<dbReference type="STRING" id="53952.A0127_04820"/>
<keyword evidence="2" id="KW-1003">Cell membrane</keyword>
<dbReference type="OrthoDB" id="76879at2157"/>
<feature type="transmembrane region" description="Helical" evidence="6">
    <location>
        <begin position="299"/>
        <end position="320"/>
    </location>
</feature>
<protein>
    <submittedName>
        <fullName evidence="8">Sodium:proton antiporter</fullName>
    </submittedName>
</protein>